<proteinExistence type="predicted"/>
<dbReference type="Proteomes" id="UP000266841">
    <property type="component" value="Unassembled WGS sequence"/>
</dbReference>
<keyword evidence="2" id="KW-1185">Reference proteome</keyword>
<name>K0RFB5_THAOC</name>
<evidence type="ECO:0000313" key="1">
    <source>
        <dbReference type="EMBL" id="EJK45202.1"/>
    </source>
</evidence>
<sequence>MAWAEEDADVVGLVRLFGQKMWTAWLDAMTIDVEGLVADDMMRVRLQDARDEAPSRRENPERKRLGDFSALFSPSPSLFFSFHHLAATAHPPTHPKPTEVQASGAGSLTFSLTYTYTNHVALCGAVTCGVGS</sequence>
<evidence type="ECO:0000313" key="2">
    <source>
        <dbReference type="Proteomes" id="UP000266841"/>
    </source>
</evidence>
<comment type="caution">
    <text evidence="1">The sequence shown here is derived from an EMBL/GenBank/DDBJ whole genome shotgun (WGS) entry which is preliminary data.</text>
</comment>
<protein>
    <submittedName>
        <fullName evidence="1">Uncharacterized protein</fullName>
    </submittedName>
</protein>
<dbReference type="EMBL" id="AGNL01048700">
    <property type="protein sequence ID" value="EJK45202.1"/>
    <property type="molecule type" value="Genomic_DNA"/>
</dbReference>
<gene>
    <name evidence="1" type="ORF">THAOC_36194</name>
</gene>
<reference evidence="1 2" key="1">
    <citation type="journal article" date="2012" name="Genome Biol.">
        <title>Genome and low-iron response of an oceanic diatom adapted to chronic iron limitation.</title>
        <authorList>
            <person name="Lommer M."/>
            <person name="Specht M."/>
            <person name="Roy A.S."/>
            <person name="Kraemer L."/>
            <person name="Andreson R."/>
            <person name="Gutowska M.A."/>
            <person name="Wolf J."/>
            <person name="Bergner S.V."/>
            <person name="Schilhabel M.B."/>
            <person name="Klostermeier U.C."/>
            <person name="Beiko R.G."/>
            <person name="Rosenstiel P."/>
            <person name="Hippler M."/>
            <person name="Laroche J."/>
        </authorList>
    </citation>
    <scope>NUCLEOTIDE SEQUENCE [LARGE SCALE GENOMIC DNA]</scope>
    <source>
        <strain evidence="1 2">CCMP1005</strain>
    </source>
</reference>
<organism evidence="1 2">
    <name type="scientific">Thalassiosira oceanica</name>
    <name type="common">Marine diatom</name>
    <dbReference type="NCBI Taxonomy" id="159749"/>
    <lineage>
        <taxon>Eukaryota</taxon>
        <taxon>Sar</taxon>
        <taxon>Stramenopiles</taxon>
        <taxon>Ochrophyta</taxon>
        <taxon>Bacillariophyta</taxon>
        <taxon>Coscinodiscophyceae</taxon>
        <taxon>Thalassiosirophycidae</taxon>
        <taxon>Thalassiosirales</taxon>
        <taxon>Thalassiosiraceae</taxon>
        <taxon>Thalassiosira</taxon>
    </lineage>
</organism>
<accession>K0RFB5</accession>
<dbReference type="AlphaFoldDB" id="K0RFB5"/>